<dbReference type="EMBL" id="DVFN01000088">
    <property type="protein sequence ID" value="HIQ69819.1"/>
    <property type="molecule type" value="Genomic_DNA"/>
</dbReference>
<keyword evidence="1" id="KW-0812">Transmembrane</keyword>
<protein>
    <submittedName>
        <fullName evidence="2">Spore maturation protein A</fullName>
    </submittedName>
</protein>
<name>A0A9D0Z6D2_9FIRM</name>
<evidence type="ECO:0000313" key="3">
    <source>
        <dbReference type="Proteomes" id="UP000886874"/>
    </source>
</evidence>
<comment type="caution">
    <text evidence="2">The sequence shown here is derived from an EMBL/GenBank/DDBJ whole genome shotgun (WGS) entry which is preliminary data.</text>
</comment>
<reference evidence="2" key="2">
    <citation type="journal article" date="2021" name="PeerJ">
        <title>Extensive microbial diversity within the chicken gut microbiome revealed by metagenomics and culture.</title>
        <authorList>
            <person name="Gilroy R."/>
            <person name="Ravi A."/>
            <person name="Getino M."/>
            <person name="Pursley I."/>
            <person name="Horton D.L."/>
            <person name="Alikhan N.F."/>
            <person name="Baker D."/>
            <person name="Gharbi K."/>
            <person name="Hall N."/>
            <person name="Watson M."/>
            <person name="Adriaenssens E.M."/>
            <person name="Foster-Nyarko E."/>
            <person name="Jarju S."/>
            <person name="Secka A."/>
            <person name="Antonio M."/>
            <person name="Oren A."/>
            <person name="Chaudhuri R.R."/>
            <person name="La Ragione R."/>
            <person name="Hildebrand F."/>
            <person name="Pallen M.J."/>
        </authorList>
    </citation>
    <scope>NUCLEOTIDE SEQUENCE</scope>
    <source>
        <strain evidence="2">ChiSjej2B20-13462</strain>
    </source>
</reference>
<proteinExistence type="predicted"/>
<evidence type="ECO:0000256" key="1">
    <source>
        <dbReference type="SAM" id="Phobius"/>
    </source>
</evidence>
<keyword evidence="1" id="KW-0472">Membrane</keyword>
<evidence type="ECO:0000313" key="2">
    <source>
        <dbReference type="EMBL" id="HIQ69819.1"/>
    </source>
</evidence>
<gene>
    <name evidence="2" type="ORF">IAA67_05785</name>
</gene>
<reference evidence="2" key="1">
    <citation type="submission" date="2020-10" db="EMBL/GenBank/DDBJ databases">
        <authorList>
            <person name="Gilroy R."/>
        </authorList>
    </citation>
    <scope>NUCLEOTIDE SEQUENCE</scope>
    <source>
        <strain evidence="2">ChiSjej2B20-13462</strain>
    </source>
</reference>
<keyword evidence="1" id="KW-1133">Transmembrane helix</keyword>
<feature type="transmembrane region" description="Helical" evidence="1">
    <location>
        <begin position="161"/>
        <end position="183"/>
    </location>
</feature>
<organism evidence="2 3">
    <name type="scientific">Candidatus Avoscillospira stercorigallinarum</name>
    <dbReference type="NCBI Taxonomy" id="2840708"/>
    <lineage>
        <taxon>Bacteria</taxon>
        <taxon>Bacillati</taxon>
        <taxon>Bacillota</taxon>
        <taxon>Clostridia</taxon>
        <taxon>Eubacteriales</taxon>
        <taxon>Oscillospiraceae</taxon>
        <taxon>Oscillospiraceae incertae sedis</taxon>
        <taxon>Candidatus Avoscillospira</taxon>
    </lineage>
</organism>
<sequence length="188" mass="18964">MALVYVGALVLSLLCAAAGGRLGGLTAALLDGAGEGITLALRLAGPICLWCGLSKVMEATGATARLAGLLTPALSRLFPRAWSDRETREALSGNVAANLLGLGSAATPLGLRAAVRMAGDRDAASDELCRLVVLNTASVQLIPATVAALRASLGAAVPLDILPAVWVTSLCSVAAGLLAAKLLSKWVR</sequence>
<dbReference type="AlphaFoldDB" id="A0A9D0Z6D2"/>
<dbReference type="Proteomes" id="UP000886874">
    <property type="component" value="Unassembled WGS sequence"/>
</dbReference>
<accession>A0A9D0Z6D2</accession>